<dbReference type="Proteomes" id="UP001550850">
    <property type="component" value="Unassembled WGS sequence"/>
</dbReference>
<comment type="caution">
    <text evidence="2">The sequence shown here is derived from an EMBL/GenBank/DDBJ whole genome shotgun (WGS) entry which is preliminary data.</text>
</comment>
<sequence>MDRDDEQLPRRRVYGADHDHPGPRSDRRYAELVGGPLDGLLLDITHWTPADTGADTGTGIALATELGQFGPGGRSLYHPRPAAPDRWDWTGDTP</sequence>
<protein>
    <submittedName>
        <fullName evidence="2">Uncharacterized protein</fullName>
    </submittedName>
</protein>
<proteinExistence type="predicted"/>
<organism evidence="2 3">
    <name type="scientific">Streptomyces fragilis</name>
    <dbReference type="NCBI Taxonomy" id="67301"/>
    <lineage>
        <taxon>Bacteria</taxon>
        <taxon>Bacillati</taxon>
        <taxon>Actinomycetota</taxon>
        <taxon>Actinomycetes</taxon>
        <taxon>Kitasatosporales</taxon>
        <taxon>Streptomycetaceae</taxon>
        <taxon>Streptomyces</taxon>
    </lineage>
</organism>
<gene>
    <name evidence="2" type="ORF">AB0E65_29635</name>
</gene>
<keyword evidence="3" id="KW-1185">Reference proteome</keyword>
<name>A0ABV2YRK4_9ACTN</name>
<dbReference type="EMBL" id="JBEZUR010000098">
    <property type="protein sequence ID" value="MEU3558337.1"/>
    <property type="molecule type" value="Genomic_DNA"/>
</dbReference>
<dbReference type="RefSeq" id="WP_176586664.1">
    <property type="nucleotide sequence ID" value="NZ_BEVZ01000015.1"/>
</dbReference>
<evidence type="ECO:0000313" key="2">
    <source>
        <dbReference type="EMBL" id="MEU3558337.1"/>
    </source>
</evidence>
<evidence type="ECO:0000256" key="1">
    <source>
        <dbReference type="SAM" id="MobiDB-lite"/>
    </source>
</evidence>
<reference evidence="2 3" key="1">
    <citation type="submission" date="2024-06" db="EMBL/GenBank/DDBJ databases">
        <title>The Natural Products Discovery Center: Release of the First 8490 Sequenced Strains for Exploring Actinobacteria Biosynthetic Diversity.</title>
        <authorList>
            <person name="Kalkreuter E."/>
            <person name="Kautsar S.A."/>
            <person name="Yang D."/>
            <person name="Bader C.D."/>
            <person name="Teijaro C.N."/>
            <person name="Fluegel L."/>
            <person name="Davis C.M."/>
            <person name="Simpson J.R."/>
            <person name="Lauterbach L."/>
            <person name="Steele A.D."/>
            <person name="Gui C."/>
            <person name="Meng S."/>
            <person name="Li G."/>
            <person name="Viehrig K."/>
            <person name="Ye F."/>
            <person name="Su P."/>
            <person name="Kiefer A.F."/>
            <person name="Nichols A."/>
            <person name="Cepeda A.J."/>
            <person name="Yan W."/>
            <person name="Fan B."/>
            <person name="Jiang Y."/>
            <person name="Adhikari A."/>
            <person name="Zheng C.-J."/>
            <person name="Schuster L."/>
            <person name="Cowan T.M."/>
            <person name="Smanski M.J."/>
            <person name="Chevrette M.G."/>
            <person name="De Carvalho L.P.S."/>
            <person name="Shen B."/>
        </authorList>
    </citation>
    <scope>NUCLEOTIDE SEQUENCE [LARGE SCALE GENOMIC DNA]</scope>
    <source>
        <strain evidence="2 3">NPDC038104</strain>
    </source>
</reference>
<feature type="region of interest" description="Disordered" evidence="1">
    <location>
        <begin position="1"/>
        <end position="27"/>
    </location>
</feature>
<evidence type="ECO:0000313" key="3">
    <source>
        <dbReference type="Proteomes" id="UP001550850"/>
    </source>
</evidence>
<feature type="region of interest" description="Disordered" evidence="1">
    <location>
        <begin position="69"/>
        <end position="94"/>
    </location>
</feature>
<feature type="compositionally biased region" description="Basic and acidic residues" evidence="1">
    <location>
        <begin position="83"/>
        <end position="94"/>
    </location>
</feature>
<accession>A0ABV2YRK4</accession>